<dbReference type="GeneID" id="37270837"/>
<dbReference type="EMBL" id="KZ819304">
    <property type="protein sequence ID" value="PWN95403.1"/>
    <property type="molecule type" value="Genomic_DNA"/>
</dbReference>
<feature type="region of interest" description="Disordered" evidence="2">
    <location>
        <begin position="180"/>
        <end position="240"/>
    </location>
</feature>
<protein>
    <submittedName>
        <fullName evidence="3">Uncharacterized protein</fullName>
    </submittedName>
</protein>
<dbReference type="InterPro" id="IPR051222">
    <property type="entry name" value="PPR/CCM1_RNA-binding"/>
</dbReference>
<sequence>MPLRVFARRLAVPARGGLVARRALSSSSAVGAADAAAAAAQAEVAAPQASQPEPARRSGGIAIPTPSAAWVPPRAFFTPQHALSPVWAPSGSGSRAPPADASAQRYAEEAHPIFREIYKAFPDPERVWAAYTDLMQRPLDGSSVEESTASAEARMRLLPLHLSLVLRAITPNVHSRRVVARRDKRRRRDEVSAEKYADAMSNADELRAAGESSESGAAGRSSYPQPVPSAPPLVAFRPGGQLTTTQRSSSILVDDTIHQYLTRATTLFEHMRRLSAELTTPLASTSSALPDIEAHPDMADYNHVLDVIAPSGNMMALTRLWREIQEQSTAEEQKRYQPRRSLLGWLFPDAGPTPAPPLLEPNRRTYQAMMLGLSRHLANSLVRSHAAALRAGTRSERKKLGKAERRAARIQAREEWLQSKIKGPPQVRARTAADIDARRAVELLDDMAKRGVTPDVVTLDLAARMLRLAGHMPALKALLRVSYGVDLDALDAQPERPAESKLTVHTLNTILMALGEHESVPKMIAAYETITRPLPRGEQLAEAAEEAPQGSLFAMNWRDLRPRDEAASETQASQADDDDAPLPYSHPDAITPNLTTYKTLIKHACTAPNASQVATPALGDWGRKMEDLARQEGQYLCVAQYVLVEAVESYEDEVRRMAVQLGVGDVELGEEAAHAARLAEVEQTREAKAARRAQAAAAAEAQAAQDALDSPDALQAETAETAPSGEASSQLETEPSSLHDASQAPLAPFDEAPQAEPSPSDETPTSASSETVAESWLDEDAAGEASAPVALPYFDAPHHAPSPELFESLASLTGRAEQQRARWWVVRLQKRALLALYAEHAVVQRALQRWDERRFRDAERTRVTQLNKALSKALKHVERRIDELHRDVDERTAHAEQARFVRNQQRKRRTQRAQELKREEQRAAALLAAEAAEKKRLRELAREASPLPPQPEAEAAPVALAQ</sequence>
<reference evidence="3 4" key="1">
    <citation type="journal article" date="2018" name="Mol. Biol. Evol.">
        <title>Broad Genomic Sampling Reveals a Smut Pathogenic Ancestry of the Fungal Clade Ustilaginomycotina.</title>
        <authorList>
            <person name="Kijpornyongpan T."/>
            <person name="Mondo S.J."/>
            <person name="Barry K."/>
            <person name="Sandor L."/>
            <person name="Lee J."/>
            <person name="Lipzen A."/>
            <person name="Pangilinan J."/>
            <person name="LaButti K."/>
            <person name="Hainaut M."/>
            <person name="Henrissat B."/>
            <person name="Grigoriev I.V."/>
            <person name="Spatafora J.W."/>
            <person name="Aime M.C."/>
        </authorList>
    </citation>
    <scope>NUCLEOTIDE SEQUENCE [LARGE SCALE GENOMIC DNA]</scope>
    <source>
        <strain evidence="3 4">MCA 4186</strain>
    </source>
</reference>
<feature type="region of interest" description="Disordered" evidence="2">
    <location>
        <begin position="715"/>
        <end position="774"/>
    </location>
</feature>
<dbReference type="AlphaFoldDB" id="A0A316Z5H4"/>
<dbReference type="InterPro" id="IPR011990">
    <property type="entry name" value="TPR-like_helical_dom_sf"/>
</dbReference>
<feature type="compositionally biased region" description="Low complexity" evidence="2">
    <location>
        <begin position="209"/>
        <end position="222"/>
    </location>
</feature>
<dbReference type="STRING" id="58919.A0A316Z5H4"/>
<accession>A0A316Z5H4</accession>
<feature type="compositionally biased region" description="Polar residues" evidence="2">
    <location>
        <begin position="726"/>
        <end position="740"/>
    </location>
</feature>
<evidence type="ECO:0000256" key="2">
    <source>
        <dbReference type="SAM" id="MobiDB-lite"/>
    </source>
</evidence>
<keyword evidence="1" id="KW-0677">Repeat</keyword>
<feature type="region of interest" description="Disordered" evidence="2">
    <location>
        <begin position="937"/>
        <end position="962"/>
    </location>
</feature>
<feature type="compositionally biased region" description="Low complexity" evidence="2">
    <location>
        <begin position="952"/>
        <end position="962"/>
    </location>
</feature>
<dbReference type="PANTHER" id="PTHR47942:SF63">
    <property type="entry name" value="PENTATRICOPEPTIDE REPEAT-CONTAINING PROTEIN"/>
    <property type="match status" value="1"/>
</dbReference>
<name>A0A316Z5H4_9BASI</name>
<evidence type="ECO:0000256" key="1">
    <source>
        <dbReference type="ARBA" id="ARBA00022737"/>
    </source>
</evidence>
<dbReference type="PANTHER" id="PTHR47942">
    <property type="entry name" value="TETRATRICOPEPTIDE REPEAT (TPR)-LIKE SUPERFAMILY PROTEIN-RELATED"/>
    <property type="match status" value="1"/>
</dbReference>
<evidence type="ECO:0000313" key="4">
    <source>
        <dbReference type="Proteomes" id="UP000245946"/>
    </source>
</evidence>
<dbReference type="OrthoDB" id="276151at2759"/>
<proteinExistence type="predicted"/>
<dbReference type="RefSeq" id="XP_025595682.1">
    <property type="nucleotide sequence ID" value="XM_025743293.1"/>
</dbReference>
<feature type="compositionally biased region" description="Polar residues" evidence="2">
    <location>
        <begin position="760"/>
        <end position="772"/>
    </location>
</feature>
<feature type="compositionally biased region" description="Basic and acidic residues" evidence="2">
    <location>
        <begin position="188"/>
        <end position="197"/>
    </location>
</feature>
<keyword evidence="4" id="KW-1185">Reference proteome</keyword>
<gene>
    <name evidence="3" type="ORF">FA09DRAFT_332054</name>
</gene>
<dbReference type="Gene3D" id="1.25.40.10">
    <property type="entry name" value="Tetratricopeptide repeat domain"/>
    <property type="match status" value="1"/>
</dbReference>
<evidence type="ECO:0000313" key="3">
    <source>
        <dbReference type="EMBL" id="PWN95403.1"/>
    </source>
</evidence>
<dbReference type="Proteomes" id="UP000245946">
    <property type="component" value="Unassembled WGS sequence"/>
</dbReference>
<organism evidence="3 4">
    <name type="scientific">Tilletiopsis washingtonensis</name>
    <dbReference type="NCBI Taxonomy" id="58919"/>
    <lineage>
        <taxon>Eukaryota</taxon>
        <taxon>Fungi</taxon>
        <taxon>Dikarya</taxon>
        <taxon>Basidiomycota</taxon>
        <taxon>Ustilaginomycotina</taxon>
        <taxon>Exobasidiomycetes</taxon>
        <taxon>Entylomatales</taxon>
        <taxon>Entylomatales incertae sedis</taxon>
        <taxon>Tilletiopsis</taxon>
    </lineage>
</organism>
<feature type="region of interest" description="Disordered" evidence="2">
    <location>
        <begin position="564"/>
        <end position="584"/>
    </location>
</feature>